<organism evidence="2 3">
    <name type="scientific">Heliophilum fasciatum</name>
    <dbReference type="NCBI Taxonomy" id="35700"/>
    <lineage>
        <taxon>Bacteria</taxon>
        <taxon>Bacillati</taxon>
        <taxon>Bacillota</taxon>
        <taxon>Clostridia</taxon>
        <taxon>Eubacteriales</taxon>
        <taxon>Heliobacteriaceae</taxon>
        <taxon>Heliophilum</taxon>
    </lineage>
</organism>
<dbReference type="SMART" id="SM00834">
    <property type="entry name" value="CxxC_CXXC_SSSS"/>
    <property type="match status" value="1"/>
</dbReference>
<name>A0A4R2RM96_9FIRM</name>
<keyword evidence="3" id="KW-1185">Reference proteome</keyword>
<evidence type="ECO:0000313" key="3">
    <source>
        <dbReference type="Proteomes" id="UP000294813"/>
    </source>
</evidence>
<gene>
    <name evidence="2" type="ORF">EDD73_11525</name>
</gene>
<reference evidence="2 3" key="1">
    <citation type="submission" date="2019-03" db="EMBL/GenBank/DDBJ databases">
        <title>Genomic Encyclopedia of Type Strains, Phase IV (KMG-IV): sequencing the most valuable type-strain genomes for metagenomic binning, comparative biology and taxonomic classification.</title>
        <authorList>
            <person name="Goeker M."/>
        </authorList>
    </citation>
    <scope>NUCLEOTIDE SEQUENCE [LARGE SCALE GENOMIC DNA]</scope>
    <source>
        <strain evidence="2 3">DSM 11170</strain>
    </source>
</reference>
<dbReference type="NCBIfam" id="TIGR02605">
    <property type="entry name" value="CxxC_CxxC_SSSS"/>
    <property type="match status" value="1"/>
</dbReference>
<protein>
    <submittedName>
        <fullName evidence="2">Putative FmdB family regulatory protein</fullName>
    </submittedName>
</protein>
<comment type="caution">
    <text evidence="2">The sequence shown here is derived from an EMBL/GenBank/DDBJ whole genome shotgun (WGS) entry which is preliminary data.</text>
</comment>
<dbReference type="Proteomes" id="UP000294813">
    <property type="component" value="Unassembled WGS sequence"/>
</dbReference>
<dbReference type="EMBL" id="SLXT01000015">
    <property type="protein sequence ID" value="TCP63779.1"/>
    <property type="molecule type" value="Genomic_DNA"/>
</dbReference>
<feature type="domain" description="Putative regulatory protein FmdB zinc ribbon" evidence="1">
    <location>
        <begin position="1"/>
        <end position="43"/>
    </location>
</feature>
<evidence type="ECO:0000259" key="1">
    <source>
        <dbReference type="SMART" id="SM00834"/>
    </source>
</evidence>
<dbReference type="Gene3D" id="2.20.28.30">
    <property type="entry name" value="RNA polymerase ii, chain L"/>
    <property type="match status" value="1"/>
</dbReference>
<accession>A0A4R2RM96</accession>
<dbReference type="OrthoDB" id="9813321at2"/>
<sequence>MPIYEYRCLDCGKVFSLLRSYQQRDDQALCPHCQSDQLKRLMSSIGMVSVKASGGSCASGDCASGACDFGSCSTGACGFGGCH</sequence>
<dbReference type="Pfam" id="PF09723">
    <property type="entry name" value="Zn_ribbon_8"/>
    <property type="match status" value="1"/>
</dbReference>
<dbReference type="InterPro" id="IPR013429">
    <property type="entry name" value="Regulatory_FmdB_Zinc_ribbon"/>
</dbReference>
<dbReference type="RefSeq" id="WP_131919452.1">
    <property type="nucleotide sequence ID" value="NZ_JAOQNU010000014.1"/>
</dbReference>
<proteinExistence type="predicted"/>
<dbReference type="AlphaFoldDB" id="A0A4R2RM96"/>
<evidence type="ECO:0000313" key="2">
    <source>
        <dbReference type="EMBL" id="TCP63779.1"/>
    </source>
</evidence>